<dbReference type="RefSeq" id="WP_132493112.1">
    <property type="nucleotide sequence ID" value="NZ_SMKW01000071.1"/>
</dbReference>
<sequence>MRRVVVTGAAGFIGGHLVERLVRAGVLVIGVDRRDPDRDVAAAANVEAVRAAPNFVFVPADLAHCAVESLVLGADVVFHLAGVPGVRPSWGLGFAEYAESNIVATQRLMEAAVRLKVPRVVLASSSSVYGRTGGAASPETSATAPLSPYGVSKLAAETLCLAYARRSDSATRVSALRYFTVFGPRQRPDMLIGRVLSAALGGPPVRLFGAGDQRRDFTFVDDAVAATLTAATAPVAGVFNIGGGRAASVADVVRIAEDITGTRIPTRPVAARDGDVPATLADPTRAREELGWQPRVNLVEGMTRHWQWLNAQAGHAEAAS</sequence>
<feature type="domain" description="NAD-dependent epimerase/dehydratase" evidence="1">
    <location>
        <begin position="4"/>
        <end position="242"/>
    </location>
</feature>
<protein>
    <submittedName>
        <fullName evidence="2">NAD-dependent epimerase/dehydratase family protein</fullName>
    </submittedName>
</protein>
<dbReference type="InterPro" id="IPR050177">
    <property type="entry name" value="Lipid_A_modif_metabolic_enz"/>
</dbReference>
<dbReference type="Pfam" id="PF01370">
    <property type="entry name" value="Epimerase"/>
    <property type="match status" value="1"/>
</dbReference>
<gene>
    <name evidence="2" type="ORF">E1288_35740</name>
</gene>
<keyword evidence="3" id="KW-1185">Reference proteome</keyword>
<reference evidence="2 3" key="1">
    <citation type="submission" date="2019-03" db="EMBL/GenBank/DDBJ databases">
        <title>Draft genome sequences of novel Actinobacteria.</title>
        <authorList>
            <person name="Sahin N."/>
            <person name="Ay H."/>
            <person name="Saygin H."/>
        </authorList>
    </citation>
    <scope>NUCLEOTIDE SEQUENCE [LARGE SCALE GENOMIC DNA]</scope>
    <source>
        <strain evidence="2 3">7K502</strain>
    </source>
</reference>
<dbReference type="AlphaFoldDB" id="A0A4R4Y7C7"/>
<dbReference type="InterPro" id="IPR020904">
    <property type="entry name" value="Sc_DH/Rdtase_CS"/>
</dbReference>
<evidence type="ECO:0000313" key="2">
    <source>
        <dbReference type="EMBL" id="TDD40285.1"/>
    </source>
</evidence>
<dbReference type="SUPFAM" id="SSF51735">
    <property type="entry name" value="NAD(P)-binding Rossmann-fold domains"/>
    <property type="match status" value="1"/>
</dbReference>
<dbReference type="Proteomes" id="UP000294947">
    <property type="component" value="Unassembled WGS sequence"/>
</dbReference>
<dbReference type="Gene3D" id="3.40.50.720">
    <property type="entry name" value="NAD(P)-binding Rossmann-like Domain"/>
    <property type="match status" value="1"/>
</dbReference>
<dbReference type="InterPro" id="IPR001509">
    <property type="entry name" value="Epimerase_deHydtase"/>
</dbReference>
<accession>A0A4R4Y7C7</accession>
<dbReference type="PANTHER" id="PTHR43245:SF13">
    <property type="entry name" value="UDP-D-APIOSE_UDP-D-XYLOSE SYNTHASE 2"/>
    <property type="match status" value="1"/>
</dbReference>
<organism evidence="2 3">
    <name type="scientific">Saccharopolyspora elongata</name>
    <dbReference type="NCBI Taxonomy" id="2530387"/>
    <lineage>
        <taxon>Bacteria</taxon>
        <taxon>Bacillati</taxon>
        <taxon>Actinomycetota</taxon>
        <taxon>Actinomycetes</taxon>
        <taxon>Pseudonocardiales</taxon>
        <taxon>Pseudonocardiaceae</taxon>
        <taxon>Saccharopolyspora</taxon>
    </lineage>
</organism>
<dbReference type="PROSITE" id="PS00061">
    <property type="entry name" value="ADH_SHORT"/>
    <property type="match status" value="1"/>
</dbReference>
<dbReference type="OrthoDB" id="9801785at2"/>
<name>A0A4R4Y7C7_9PSEU</name>
<evidence type="ECO:0000313" key="3">
    <source>
        <dbReference type="Proteomes" id="UP000294947"/>
    </source>
</evidence>
<evidence type="ECO:0000259" key="1">
    <source>
        <dbReference type="Pfam" id="PF01370"/>
    </source>
</evidence>
<dbReference type="InterPro" id="IPR036291">
    <property type="entry name" value="NAD(P)-bd_dom_sf"/>
</dbReference>
<proteinExistence type="predicted"/>
<comment type="caution">
    <text evidence="2">The sequence shown here is derived from an EMBL/GenBank/DDBJ whole genome shotgun (WGS) entry which is preliminary data.</text>
</comment>
<dbReference type="EMBL" id="SMKW01000071">
    <property type="protein sequence ID" value="TDD40285.1"/>
    <property type="molecule type" value="Genomic_DNA"/>
</dbReference>
<dbReference type="PANTHER" id="PTHR43245">
    <property type="entry name" value="BIFUNCTIONAL POLYMYXIN RESISTANCE PROTEIN ARNA"/>
    <property type="match status" value="1"/>
</dbReference>
<dbReference type="PRINTS" id="PR01713">
    <property type="entry name" value="NUCEPIMERASE"/>
</dbReference>